<dbReference type="InterPro" id="IPR018201">
    <property type="entry name" value="Ketoacyl_synth_AS"/>
</dbReference>
<dbReference type="InterPro" id="IPR001227">
    <property type="entry name" value="Ac_transferase_dom_sf"/>
</dbReference>
<feature type="region of interest" description="C-terminal hotdog fold" evidence="8">
    <location>
        <begin position="1318"/>
        <end position="1474"/>
    </location>
</feature>
<dbReference type="InterPro" id="IPR016039">
    <property type="entry name" value="Thiolase-like"/>
</dbReference>
<keyword evidence="4" id="KW-0808">Transferase</keyword>
<dbReference type="InterPro" id="IPR020843">
    <property type="entry name" value="ER"/>
</dbReference>
<reference evidence="12 13" key="1">
    <citation type="submission" date="2024-08" db="EMBL/GenBank/DDBJ databases">
        <authorList>
            <person name="Cucini C."/>
            <person name="Frati F."/>
        </authorList>
    </citation>
    <scope>NUCLEOTIDE SEQUENCE [LARGE SCALE GENOMIC DNA]</scope>
</reference>
<dbReference type="Gene3D" id="1.10.1200.10">
    <property type="entry name" value="ACP-like"/>
    <property type="match status" value="1"/>
</dbReference>
<evidence type="ECO:0000259" key="10">
    <source>
        <dbReference type="PROSITE" id="PS52004"/>
    </source>
</evidence>
<evidence type="ECO:0000313" key="13">
    <source>
        <dbReference type="Proteomes" id="UP001642540"/>
    </source>
</evidence>
<dbReference type="CDD" id="cd02440">
    <property type="entry name" value="AdoMet_MTases"/>
    <property type="match status" value="1"/>
</dbReference>
<dbReference type="InterPro" id="IPR014030">
    <property type="entry name" value="Ketoacyl_synth_N"/>
</dbReference>
<dbReference type="SUPFAM" id="SSF52151">
    <property type="entry name" value="FabD/lysophospholipase-like"/>
    <property type="match status" value="1"/>
</dbReference>
<dbReference type="SMART" id="SM00826">
    <property type="entry name" value="PKS_DH"/>
    <property type="match status" value="1"/>
</dbReference>
<dbReference type="PROSITE" id="PS50075">
    <property type="entry name" value="CARRIER"/>
    <property type="match status" value="1"/>
</dbReference>
<dbReference type="Pfam" id="PF21089">
    <property type="entry name" value="PKS_DH_N"/>
    <property type="match status" value="1"/>
</dbReference>
<dbReference type="Pfam" id="PF08240">
    <property type="entry name" value="ADH_N"/>
    <property type="match status" value="1"/>
</dbReference>
<organism evidence="12 13">
    <name type="scientific">Orchesella dallaii</name>
    <dbReference type="NCBI Taxonomy" id="48710"/>
    <lineage>
        <taxon>Eukaryota</taxon>
        <taxon>Metazoa</taxon>
        <taxon>Ecdysozoa</taxon>
        <taxon>Arthropoda</taxon>
        <taxon>Hexapoda</taxon>
        <taxon>Collembola</taxon>
        <taxon>Entomobryomorpha</taxon>
        <taxon>Entomobryoidea</taxon>
        <taxon>Orchesellidae</taxon>
        <taxon>Orchesellinae</taxon>
        <taxon>Orchesella</taxon>
    </lineage>
</organism>
<dbReference type="InterPro" id="IPR016035">
    <property type="entry name" value="Acyl_Trfase/lysoPLipase"/>
</dbReference>
<dbReference type="InterPro" id="IPR013968">
    <property type="entry name" value="PKS_KR"/>
</dbReference>
<protein>
    <submittedName>
        <fullName evidence="12">Uncharacterized protein</fullName>
    </submittedName>
</protein>
<dbReference type="InterPro" id="IPR049490">
    <property type="entry name" value="C883_1060-like_KR_N"/>
</dbReference>
<evidence type="ECO:0000259" key="11">
    <source>
        <dbReference type="PROSITE" id="PS52019"/>
    </source>
</evidence>
<sequence>MGVVEQCWVTMALDDTSAIKALVLAKSLRRVVTTRKVAVIFCSDVSAKMRSALISTFDQCLKMDPSHEMNGIPMELYVKIFCWSIPFIKTSVFLHPDTLVVKNCDDLFDRPGVSAKLDGAGNIDTSVCILEPSLVTYEKMVGWMNAGKNHEDAALRYGKFIQQKLNFSLLPEKYNMTITLGESVAAVSESGVSIVRFCNVHPLDANNRANTSEGILEKALLQYYRQVYNEDVNVENIQQSTAILTTNQRALPSISQAHLDNDQEPIAIVGMSCRLPMANNVDEYWDILINGKDAIRKLPDDRWPSATSEEFRDIQAGFLKCPVDEFDGKFFNISPFELSHMDPQQRFLLEVTWEALEQAGINPQSLSGTNTGVFVGTWTQDYRDLIKDINDEFSDFHRTYMGNSLGGNSGRLSFLLGLTGPNIATESGCSSGIVAVYLACESLRKGRSNLALAAGANLLLHPFEKRHMVNVASPDGRCKTFDEKADGFGRAEGVATLVLKRYSDAIKAGDNILAMIRGYGISQEGLSRSFGTPTKEVQEIAMRTALADAGLTPTDISYVEAHGTGTVVGDPIEMAAITSVYCKDQREEPLLVGSGKTNIGHTESCSGLAGIIKVILAMHNEVIPPHINLSNLNPYIKIDNIPVRIPNTPVKWETAQGQPRIAGVSSFGITGTDAHIIIQEPPKYSTPKLNLDVQDRPYHLVTLSAKSENTLTDVFDNMSKYLEANQEVDLADAAFTLNTGRAHFTHRVGIVASDVADLQKKMEGAVKSSKHVLETLPKVCFLFTGQGSQFAGMSQAFYETNAVFRLHFDKCDQLLHDLFKISIKPIIWGSDSDGLLHRTLYSQTSIFCVEYCIMKMWESWGITPDAVMGHSLGEFAACVCAGILSLEDAIKLVAVRSRLVEQLPSGKMVVIKANVKTVDKLLKEFMENNKSHWLDCAAVNSPEQTVLAGPPIAVDAFAKFCTDKNLKTHILDATNAFHSRDMDEILPEYETVAKTITLGSTASSKCTYISGLKGLVCPAEELDSKYWLQHTRDRVRFADASKAAYENGCRLFLEVGPQPVLCALTMSNITGNEYDEPVTLLPSMRRKESEWVTILGTLSKLYQLGFDIDWKGFDQYYNRNRIGLPTYPFNRKKHWYETKGNKQGIMVNGKSLHPLLGCEIPNATTSNIFQSTIELEKLSYIKDHAIGSRVVFPGAGYLEMCLTAGNISTIGEVEVGEDLMNPISIEKMAIEAPLGLEEKEPCQIQTIVVKTDSAENKVSIYTQQRARSNTDTTVLSASTLRNTGKWIRQATGTFVPLQANNAIKDEYNALDEIKSRCEQEVETTEFYEKLMTVGLEFGESFRSLGKLWKNPNGNEILTEVIYPQSSSSSSSNNGSNKDYICHPVVLDAMIQTIMIGVGKMKESLFVPVVINKMTVFSKIGLAAEPSSTSLYAHCKWEENQTADTRQAVLYNAEGKVIAVMEGVQMIETSSEVILKTLNNQQLALPDIFEEVWRAKTGPLKYRMNLQAMGNNNNDFFTDKNFPTTIGDMYTLNALERDSVERRDKLIYRYILRSFYKLGWKPQISDSFTVDEILQKLGIIKSYSMLINRYLQIFAEEGILTEVETNRAYTVIKLPPPLKEVEQVIEQIVADSKHEAVDFRVVEMVGGKLTSILSGKVSALSVLFPEEKSSDVSAEGYYNNCFMLTKFHITLQDVFRKILSNHAALPEEERGVIRVLEIGAGTGSSTKIILPVFDEFETRFQYTYTDISPAFFNKAEGLFQAYGKKIQYKVLNVESDPLEQSFIPHHYDIVFASNVLHATRDIRESLRNSRVLLKENGFLVLAETLQAIRDYDILFGLLDGYWRFTDREIRPSYPNISAQTWEQLCEVEGFQGMKGHLCFDGRLGIIAGKATSYYSGYKALSSAPQSPKWWLVFSSQERYTSHLKERFEKLGRKVLLVSPSTKYSKVGETHYQIRAEMKEDMQKLFRVIKEGEMGIEGILYLWGLEPELFRVNADDAANHFSDHLGQTYGFLFLAQLLLSDFKGLPRLVVATEGIIRIDDESATDISSATLWGMVKSFRTEHFNMHVKSVDVDPDETDEDAKYHELFTELWNDDPEFQIAYRQRSRNVARLITTKDFASPLTLPQSERFCMVLPATKNIADLKFCPTGGLPIENTHIEVKIHAFGLNFRDVFVVLKPSKEFDRFNAVGLEYSGTVVATGPNVTRWKVGDTVIGCNFTEGALPSHIRMEEDKVFGMPKGLTFPEAATIPAAFATAYYCLVTVAGLSKGETVLIHAASGGVGLFAIQVAKAVGANIIATAGSRRKRTFLRNLGVEHVFHSRNTDYGKQIHEVTRGQGVHVVLNSLTSPGFKEASLGVCCQKARFIEMSKLHVWTPEEVKKLRPDVDYSVVDLTVVDKATWDNIWGAVARYIKAGHLKPIPHIQYDCTHIRDALTYMQKAKHIGKIIIRMPNMVQKEGELIPTNHLFSDQGTYLITGGLGGIGMELAKWMCYNGGAKNLVVTSRKSPDERAIAIINDLNAKGYNVVPMSIDVGDYDQCAKLLRDIEDPKLNLPKLKGIQHCAGALADSTYTNQTVEMYRKTFQGKVFGAWNLHNLTKGKEYQLEHFVMFSSMTSIFGPIGQSNYAGANMFIDSLVHYRHSLGLCGQSINWGQWGEVGLSKDIQIPALRPFYVIQGFSALEMIMRSQKAQVSVLDVDFTVVRKLTGNIGGYLEELKISKDSGGFDVKMGNFWEDFNAVEDETQKMAVIKQYICNILRQILKLDDDETIDENMKFQEMGVDSLMMLELKNSLQSMLGKNITMNISEMQELTTVNKISAHLMDLISRANGTKEENSYNFFTPAQKTLIGEDLILPEHVQAHGVPCKPSDIKTVLLTGSTGKVGPYMVEALAKRSLEKIFCLIRANDDAAAEDRLQKALAEKNLVVDMSKIIAIAGEVTQTNLGLSQDKYDMLANDIDAVVHVAVKGNLMEPYRKGDGIASYDLRSVNVIGVQNVLEFAGKVRTKRVLHASTLLACHKVAENDVLHEDWCPAQDIFEMPNVGYPISKFIAEALAFQASERGIPVHVHRFPGLLGDKNGCFSFPNNHAMLRLLGFAKLGVMPSNPIPMQLLDVDYAAEISCQLFFNDMAPPDVYNITNPHMCVLQDFPQLASEFGFKIDIVEYKEFFEKLQENDEYKAVFPYREVDFEGDRFIDFTTSPVALQTWINNPEEFFVSKKLEGILKKDYRELTQHPLDILRRDMQFAKNANVFEKFGLKQCTT</sequence>
<dbReference type="Pfam" id="PF08659">
    <property type="entry name" value="KR"/>
    <property type="match status" value="1"/>
</dbReference>
<dbReference type="Gene3D" id="3.90.180.10">
    <property type="entry name" value="Medium-chain alcohol dehydrogenases, catalytic domain"/>
    <property type="match status" value="1"/>
</dbReference>
<dbReference type="PROSITE" id="PS52004">
    <property type="entry name" value="KS3_2"/>
    <property type="match status" value="1"/>
</dbReference>
<dbReference type="InterPro" id="IPR020806">
    <property type="entry name" value="PKS_PP-bd"/>
</dbReference>
<dbReference type="Gene3D" id="3.40.50.720">
    <property type="entry name" value="NAD(P)-binding Rossmann-like Domain"/>
    <property type="match status" value="4"/>
</dbReference>
<gene>
    <name evidence="12" type="ORF">ODALV1_LOCUS15967</name>
</gene>
<dbReference type="InterPro" id="IPR020841">
    <property type="entry name" value="PKS_Beta-ketoAc_synthase_dom"/>
</dbReference>
<dbReference type="InterPro" id="IPR011032">
    <property type="entry name" value="GroES-like_sf"/>
</dbReference>
<dbReference type="Pfam" id="PF22621">
    <property type="entry name" value="CurL-like_PKS_C"/>
    <property type="match status" value="1"/>
</dbReference>
<dbReference type="SUPFAM" id="SSF53448">
    <property type="entry name" value="Nucleotide-diphospho-sugar transferases"/>
    <property type="match status" value="1"/>
</dbReference>
<dbReference type="InterPro" id="IPR009081">
    <property type="entry name" value="PP-bd_ACP"/>
</dbReference>
<dbReference type="Pfam" id="PF08242">
    <property type="entry name" value="Methyltransf_12"/>
    <property type="match status" value="1"/>
</dbReference>
<dbReference type="PANTHER" id="PTHR43775:SF37">
    <property type="entry name" value="SI:DKEY-61P9.11"/>
    <property type="match status" value="1"/>
</dbReference>
<dbReference type="InterPro" id="IPR036291">
    <property type="entry name" value="NAD(P)-bd_dom_sf"/>
</dbReference>
<evidence type="ECO:0000256" key="6">
    <source>
        <dbReference type="ARBA" id="ARBA00023268"/>
    </source>
</evidence>
<evidence type="ECO:0000313" key="12">
    <source>
        <dbReference type="EMBL" id="CAL8113277.1"/>
    </source>
</evidence>
<evidence type="ECO:0000256" key="1">
    <source>
        <dbReference type="ARBA" id="ARBA00010371"/>
    </source>
</evidence>
<keyword evidence="3" id="KW-0597">Phosphoprotein</keyword>
<evidence type="ECO:0000256" key="7">
    <source>
        <dbReference type="ARBA" id="ARBA00023315"/>
    </source>
</evidence>
<dbReference type="Pfam" id="PF00109">
    <property type="entry name" value="ketoacyl-synt"/>
    <property type="match status" value="1"/>
</dbReference>
<accession>A0ABP1R308</accession>
<dbReference type="InterPro" id="IPR057326">
    <property type="entry name" value="KR_dom"/>
</dbReference>
<evidence type="ECO:0000256" key="2">
    <source>
        <dbReference type="ARBA" id="ARBA00022450"/>
    </source>
</evidence>
<dbReference type="SUPFAM" id="SSF51735">
    <property type="entry name" value="NAD(P)-binding Rossmann-fold domains"/>
    <property type="match status" value="4"/>
</dbReference>
<feature type="region of interest" description="N-terminal hotdog fold" evidence="8">
    <location>
        <begin position="1153"/>
        <end position="1301"/>
    </location>
</feature>
<dbReference type="Pfam" id="PF07993">
    <property type="entry name" value="NAD_binding_4"/>
    <property type="match status" value="1"/>
</dbReference>
<dbReference type="SMART" id="SM00829">
    <property type="entry name" value="PKS_ER"/>
    <property type="match status" value="1"/>
</dbReference>
<dbReference type="PROSITE" id="PS01162">
    <property type="entry name" value="QOR_ZETA_CRYSTAL"/>
    <property type="match status" value="1"/>
</dbReference>
<dbReference type="InterPro" id="IPR013154">
    <property type="entry name" value="ADH-like_N"/>
</dbReference>
<proteinExistence type="inferred from homology"/>
<dbReference type="Proteomes" id="UP001642540">
    <property type="component" value="Unassembled WGS sequence"/>
</dbReference>
<comment type="similarity">
    <text evidence="1">Belongs to the zinc-containing alcohol dehydrogenase family. Quinone oxidoreductase subfamily.</text>
</comment>
<evidence type="ECO:0000256" key="8">
    <source>
        <dbReference type="PROSITE-ProRule" id="PRU01363"/>
    </source>
</evidence>
<name>A0ABP1R308_9HEXA</name>
<dbReference type="SUPFAM" id="SSF47336">
    <property type="entry name" value="ACP-like"/>
    <property type="match status" value="1"/>
</dbReference>
<dbReference type="Gene3D" id="3.30.70.3290">
    <property type="match status" value="1"/>
</dbReference>
<dbReference type="InterPro" id="IPR013217">
    <property type="entry name" value="Methyltransf_12"/>
</dbReference>
<keyword evidence="6" id="KW-0511">Multifunctional enzyme</keyword>
<dbReference type="InterPro" id="IPR013149">
    <property type="entry name" value="ADH-like_C"/>
</dbReference>
<keyword evidence="5" id="KW-0521">NADP</keyword>
<evidence type="ECO:0000256" key="3">
    <source>
        <dbReference type="ARBA" id="ARBA00022553"/>
    </source>
</evidence>
<dbReference type="InterPro" id="IPR014043">
    <property type="entry name" value="Acyl_transferase_dom"/>
</dbReference>
<dbReference type="InterPro" id="IPR042104">
    <property type="entry name" value="PKS_dehydratase_sf"/>
</dbReference>
<dbReference type="SUPFAM" id="SSF53335">
    <property type="entry name" value="S-adenosyl-L-methionine-dependent methyltransferases"/>
    <property type="match status" value="1"/>
</dbReference>
<dbReference type="Gene3D" id="3.40.47.10">
    <property type="match status" value="1"/>
</dbReference>
<dbReference type="EMBL" id="CAXLJM020000049">
    <property type="protein sequence ID" value="CAL8113277.1"/>
    <property type="molecule type" value="Genomic_DNA"/>
</dbReference>
<dbReference type="CDD" id="cd05195">
    <property type="entry name" value="enoyl_red"/>
    <property type="match status" value="1"/>
</dbReference>
<dbReference type="SUPFAM" id="SSF50129">
    <property type="entry name" value="GroES-like"/>
    <property type="match status" value="1"/>
</dbReference>
<feature type="active site" description="Proton donor; for dehydratase activity" evidence="8">
    <location>
        <position position="1387"/>
    </location>
</feature>
<dbReference type="SMART" id="SM00827">
    <property type="entry name" value="PKS_AT"/>
    <property type="match status" value="1"/>
</dbReference>
<keyword evidence="2" id="KW-0596">Phosphopantetheine</keyword>
<keyword evidence="7" id="KW-0012">Acyltransferase</keyword>
<dbReference type="Gene3D" id="3.90.550.10">
    <property type="entry name" value="Spore Coat Polysaccharide Biosynthesis Protein SpsA, Chain A"/>
    <property type="match status" value="1"/>
</dbReference>
<feature type="domain" description="Carrier" evidence="9">
    <location>
        <begin position="2740"/>
        <end position="2817"/>
    </location>
</feature>
<keyword evidence="13" id="KW-1185">Reference proteome</keyword>
<dbReference type="SMART" id="SM00822">
    <property type="entry name" value="PKS_KR"/>
    <property type="match status" value="1"/>
</dbReference>
<dbReference type="SMART" id="SM00823">
    <property type="entry name" value="PKS_PP"/>
    <property type="match status" value="1"/>
</dbReference>
<dbReference type="PROSITE" id="PS52019">
    <property type="entry name" value="PKS_MFAS_DH"/>
    <property type="match status" value="1"/>
</dbReference>
<dbReference type="InterPro" id="IPR029063">
    <property type="entry name" value="SAM-dependent_MTases_sf"/>
</dbReference>
<feature type="domain" description="PKS/mFAS DH" evidence="11">
    <location>
        <begin position="1153"/>
        <end position="1474"/>
    </location>
</feature>
<comment type="caution">
    <text evidence="12">The sequence shown here is derived from an EMBL/GenBank/DDBJ whole genome shotgun (WGS) entry which is preliminary data.</text>
</comment>
<dbReference type="Pfam" id="PF21394">
    <property type="entry name" value="Beta-ketacyl_N"/>
    <property type="match status" value="1"/>
</dbReference>
<dbReference type="InterPro" id="IPR013120">
    <property type="entry name" value="FAR_NAD-bd"/>
</dbReference>
<dbReference type="PROSITE" id="PS00606">
    <property type="entry name" value="KS3_1"/>
    <property type="match status" value="1"/>
</dbReference>
<feature type="active site" description="Proton acceptor; for dehydratase activity" evidence="8">
    <location>
        <position position="1184"/>
    </location>
</feature>
<dbReference type="Gene3D" id="3.40.366.10">
    <property type="entry name" value="Malonyl-Coenzyme A Acyl Carrier Protein, domain 2"/>
    <property type="match status" value="1"/>
</dbReference>
<dbReference type="InterPro" id="IPR020807">
    <property type="entry name" value="PKS_DH"/>
</dbReference>
<dbReference type="InterPro" id="IPR049552">
    <property type="entry name" value="PKS_DH_N"/>
</dbReference>
<evidence type="ECO:0000256" key="5">
    <source>
        <dbReference type="ARBA" id="ARBA00022857"/>
    </source>
</evidence>
<dbReference type="InterPro" id="IPR002364">
    <property type="entry name" value="Quin_OxRdtase/zeta-crystal_CS"/>
</dbReference>
<dbReference type="Pfam" id="PF02801">
    <property type="entry name" value="Ketoacyl-synt_C"/>
    <property type="match status" value="1"/>
</dbReference>
<dbReference type="InterPro" id="IPR049900">
    <property type="entry name" value="PKS_mFAS_DH"/>
</dbReference>
<dbReference type="SUPFAM" id="SSF53901">
    <property type="entry name" value="Thiolase-like"/>
    <property type="match status" value="1"/>
</dbReference>
<evidence type="ECO:0000259" key="9">
    <source>
        <dbReference type="PROSITE" id="PS50075"/>
    </source>
</evidence>
<dbReference type="InterPro" id="IPR049551">
    <property type="entry name" value="PKS_DH_C"/>
</dbReference>
<dbReference type="InterPro" id="IPR036736">
    <property type="entry name" value="ACP-like_sf"/>
</dbReference>
<feature type="domain" description="Ketosynthase family 3 (KS3)" evidence="10">
    <location>
        <begin position="263"/>
        <end position="680"/>
    </location>
</feature>
<evidence type="ECO:0000256" key="4">
    <source>
        <dbReference type="ARBA" id="ARBA00022679"/>
    </source>
</evidence>
<dbReference type="CDD" id="cd00833">
    <property type="entry name" value="PKS"/>
    <property type="match status" value="1"/>
</dbReference>
<dbReference type="SUPFAM" id="SSF55048">
    <property type="entry name" value="Probable ACP-binding domain of malonyl-CoA ACP transacylase"/>
    <property type="match status" value="1"/>
</dbReference>
<dbReference type="SMART" id="SM00825">
    <property type="entry name" value="PKS_KS"/>
    <property type="match status" value="1"/>
</dbReference>
<dbReference type="PANTHER" id="PTHR43775">
    <property type="entry name" value="FATTY ACID SYNTHASE"/>
    <property type="match status" value="1"/>
</dbReference>
<dbReference type="Pfam" id="PF00550">
    <property type="entry name" value="PP-binding"/>
    <property type="match status" value="1"/>
</dbReference>
<dbReference type="Pfam" id="PF14765">
    <property type="entry name" value="PS-DH"/>
    <property type="match status" value="1"/>
</dbReference>
<dbReference type="InterPro" id="IPR014031">
    <property type="entry name" value="Ketoacyl_synth_C"/>
</dbReference>
<dbReference type="Pfam" id="PF00698">
    <property type="entry name" value="Acyl_transf_1"/>
    <property type="match status" value="1"/>
</dbReference>
<dbReference type="InterPro" id="IPR050091">
    <property type="entry name" value="PKS_NRPS_Biosynth_Enz"/>
</dbReference>
<dbReference type="Pfam" id="PF00107">
    <property type="entry name" value="ADH_zinc_N"/>
    <property type="match status" value="1"/>
</dbReference>
<dbReference type="InterPro" id="IPR029044">
    <property type="entry name" value="Nucleotide-diphossugar_trans"/>
</dbReference>
<dbReference type="Gene3D" id="3.10.129.110">
    <property type="entry name" value="Polyketide synthase dehydratase"/>
    <property type="match status" value="1"/>
</dbReference>
<dbReference type="Gene3D" id="3.40.50.150">
    <property type="entry name" value="Vaccinia Virus protein VP39"/>
    <property type="match status" value="1"/>
</dbReference>
<dbReference type="InterPro" id="IPR016036">
    <property type="entry name" value="Malonyl_transacylase_ACP-bd"/>
</dbReference>